<evidence type="ECO:0000313" key="9">
    <source>
        <dbReference type="Proteomes" id="UP000473826"/>
    </source>
</evidence>
<dbReference type="InterPro" id="IPR000905">
    <property type="entry name" value="Gcp-like_dom"/>
</dbReference>
<dbReference type="InterPro" id="IPR043129">
    <property type="entry name" value="ATPase_NBD"/>
</dbReference>
<keyword evidence="2" id="KW-0808">Transferase</keyword>
<dbReference type="GO" id="GO:0005739">
    <property type="term" value="C:mitochondrion"/>
    <property type="evidence" value="ECO:0007669"/>
    <property type="project" value="TreeGrafter"/>
</dbReference>
<accession>A0A7D8YYH9</accession>
<dbReference type="Proteomes" id="UP000473826">
    <property type="component" value="Unassembled WGS sequence"/>
</dbReference>
<dbReference type="PANTHER" id="PTHR11735">
    <property type="entry name" value="TRNA N6-ADENOSINE THREONYLCARBAMOYLTRANSFERASE"/>
    <property type="match status" value="1"/>
</dbReference>
<protein>
    <recommendedName>
        <fullName evidence="1">N(6)-L-threonylcarbamoyladenine synthase</fullName>
        <ecNumber evidence="1">2.3.1.234</ecNumber>
    </recommendedName>
</protein>
<dbReference type="GO" id="GO:0061711">
    <property type="term" value="F:tRNA N(6)-L-threonylcarbamoyladenine synthase activity"/>
    <property type="evidence" value="ECO:0007669"/>
    <property type="project" value="UniProtKB-EC"/>
</dbReference>
<comment type="catalytic activity">
    <reaction evidence="6">
        <text>L-threonylcarbamoyladenylate + adenosine(37) in tRNA = N(6)-L-threonylcarbamoyladenosine(37) in tRNA + AMP + H(+)</text>
        <dbReference type="Rhea" id="RHEA:37059"/>
        <dbReference type="Rhea" id="RHEA-COMP:10162"/>
        <dbReference type="Rhea" id="RHEA-COMP:10163"/>
        <dbReference type="ChEBI" id="CHEBI:15378"/>
        <dbReference type="ChEBI" id="CHEBI:73682"/>
        <dbReference type="ChEBI" id="CHEBI:74411"/>
        <dbReference type="ChEBI" id="CHEBI:74418"/>
        <dbReference type="ChEBI" id="CHEBI:456215"/>
        <dbReference type="EC" id="2.3.1.234"/>
    </reaction>
</comment>
<dbReference type="InterPro" id="IPR017861">
    <property type="entry name" value="KAE1/TsaD"/>
</dbReference>
<dbReference type="Pfam" id="PF00814">
    <property type="entry name" value="TsaD"/>
    <property type="match status" value="1"/>
</dbReference>
<evidence type="ECO:0000256" key="4">
    <source>
        <dbReference type="ARBA" id="ARBA00022723"/>
    </source>
</evidence>
<evidence type="ECO:0000256" key="5">
    <source>
        <dbReference type="ARBA" id="ARBA00023315"/>
    </source>
</evidence>
<gene>
    <name evidence="8" type="ORF">VHUM_03201</name>
</gene>
<keyword evidence="4" id="KW-0479">Metal-binding</keyword>
<organism evidence="8 9">
    <name type="scientific">Vanrija humicola</name>
    <name type="common">Yeast</name>
    <name type="synonym">Cryptococcus humicola</name>
    <dbReference type="NCBI Taxonomy" id="5417"/>
    <lineage>
        <taxon>Eukaryota</taxon>
        <taxon>Fungi</taxon>
        <taxon>Dikarya</taxon>
        <taxon>Basidiomycota</taxon>
        <taxon>Agaricomycotina</taxon>
        <taxon>Tremellomycetes</taxon>
        <taxon>Trichosporonales</taxon>
        <taxon>Trichosporonaceae</taxon>
        <taxon>Vanrija</taxon>
    </lineage>
</organism>
<sequence length="389" mass="41178">MRASSSSSSSASSSTPSRPLVVLGIESSADDACAAVVTSDRRILSNVVRKQHHINAQFGGIQPREAHEAHIRTMPGVIAESLDSAGLRIADIDAIAYTRGPGMYGCLSVGANSARAIAAATHTPALGVHHMQAHALTVLLTDDAPPAFPFLTLLVSGGHSILVLAERLDSYKILLDTLDSAVGRTIDNVARLLRLPHSTAAGLGPVLEQYAAAAPLPPFDAAPLPRAPLPLSTDRAHEAALSFAGLYPDLQVRRLHPGIDDSAPPEAVQREVARVFQNAAFDHLAAKIALVMRNLDTPVNGLVVSGGVGSNLALRDRLRAMLDEVATETPVPLFYPPVALCTDNAAMIAWVGVLRLQAGLKGEPLDLELRKKWSLEDLYDDVPASCYDP</sequence>
<keyword evidence="3" id="KW-0819">tRNA processing</keyword>
<evidence type="ECO:0000256" key="2">
    <source>
        <dbReference type="ARBA" id="ARBA00022679"/>
    </source>
</evidence>
<dbReference type="SUPFAM" id="SSF53067">
    <property type="entry name" value="Actin-like ATPase domain"/>
    <property type="match status" value="1"/>
</dbReference>
<dbReference type="OrthoDB" id="10259622at2759"/>
<keyword evidence="5" id="KW-0012">Acyltransferase</keyword>
<evidence type="ECO:0000259" key="7">
    <source>
        <dbReference type="Pfam" id="PF00814"/>
    </source>
</evidence>
<evidence type="ECO:0000313" key="8">
    <source>
        <dbReference type="EMBL" id="TXT07481.1"/>
    </source>
</evidence>
<dbReference type="PANTHER" id="PTHR11735:SF6">
    <property type="entry name" value="TRNA N6-ADENOSINE THREONYLCARBAMOYLTRANSFERASE, MITOCHONDRIAL"/>
    <property type="match status" value="1"/>
</dbReference>
<dbReference type="EMBL" id="QKWK01000008">
    <property type="protein sequence ID" value="TXT07481.1"/>
    <property type="molecule type" value="Genomic_DNA"/>
</dbReference>
<dbReference type="GO" id="GO:0046872">
    <property type="term" value="F:metal ion binding"/>
    <property type="evidence" value="ECO:0007669"/>
    <property type="project" value="UniProtKB-KW"/>
</dbReference>
<dbReference type="EC" id="2.3.1.234" evidence="1"/>
<keyword evidence="9" id="KW-1185">Reference proteome</keyword>
<name>A0A7D8YYH9_VANHU</name>
<dbReference type="GO" id="GO:0072670">
    <property type="term" value="P:mitochondrial tRNA threonylcarbamoyladenosine modification"/>
    <property type="evidence" value="ECO:0007669"/>
    <property type="project" value="TreeGrafter"/>
</dbReference>
<evidence type="ECO:0000256" key="6">
    <source>
        <dbReference type="ARBA" id="ARBA00048117"/>
    </source>
</evidence>
<dbReference type="Gene3D" id="3.30.420.40">
    <property type="match status" value="2"/>
</dbReference>
<reference evidence="8 9" key="1">
    <citation type="journal article" date="2019" name="PLoS Genet.">
        <title>Convergent evolution of linked mating-type loci in basidiomycete fungi.</title>
        <authorList>
            <person name="Sun S."/>
            <person name="Coelho M.A."/>
            <person name="Heitman J."/>
            <person name="Nowrousian M."/>
        </authorList>
    </citation>
    <scope>NUCLEOTIDE SEQUENCE [LARGE SCALE GENOMIC DNA]</scope>
    <source>
        <strain evidence="8 9">CBS 4282</strain>
    </source>
</reference>
<evidence type="ECO:0000256" key="3">
    <source>
        <dbReference type="ARBA" id="ARBA00022694"/>
    </source>
</evidence>
<feature type="domain" description="Gcp-like" evidence="7">
    <location>
        <begin position="43"/>
        <end position="350"/>
    </location>
</feature>
<dbReference type="PRINTS" id="PR00789">
    <property type="entry name" value="OSIALOPTASE"/>
</dbReference>
<dbReference type="AlphaFoldDB" id="A0A7D8YYH9"/>
<comment type="caution">
    <text evidence="8">The sequence shown here is derived from an EMBL/GenBank/DDBJ whole genome shotgun (WGS) entry which is preliminary data.</text>
</comment>
<evidence type="ECO:0000256" key="1">
    <source>
        <dbReference type="ARBA" id="ARBA00012156"/>
    </source>
</evidence>
<proteinExistence type="predicted"/>
<dbReference type="NCBIfam" id="TIGR00329">
    <property type="entry name" value="gcp_kae1"/>
    <property type="match status" value="1"/>
</dbReference>